<reference evidence="2" key="1">
    <citation type="submission" date="2021-05" db="EMBL/GenBank/DDBJ databases">
        <authorList>
            <person name="Alioto T."/>
            <person name="Alioto T."/>
            <person name="Gomez Garrido J."/>
        </authorList>
    </citation>
    <scope>NUCLEOTIDE SEQUENCE</scope>
</reference>
<keyword evidence="1" id="KW-0812">Transmembrane</keyword>
<name>A0A8D8CC55_CULPI</name>
<keyword evidence="1" id="KW-0472">Membrane</keyword>
<sequence>MEPERLVLQLGWRHPAGDYVSRVLGSWDVIPNSASSEMLNLRNPVRDECLPSRGRRLDLAQRNHRIGPEVRFWLERERIGDFVVQVCEQKSRGQLQPGNSLLGIQLVLFRIRLICLLFFWLVLRRLLLRLLLRLRDWCDSRLGRKKVHHYFAVFVLSPHVQTRSVCFG</sequence>
<accession>A0A8D8CC55</accession>
<evidence type="ECO:0000313" key="2">
    <source>
        <dbReference type="EMBL" id="CAG6488875.1"/>
    </source>
</evidence>
<evidence type="ECO:0000256" key="1">
    <source>
        <dbReference type="SAM" id="Phobius"/>
    </source>
</evidence>
<proteinExistence type="predicted"/>
<organism evidence="2">
    <name type="scientific">Culex pipiens</name>
    <name type="common">House mosquito</name>
    <dbReference type="NCBI Taxonomy" id="7175"/>
    <lineage>
        <taxon>Eukaryota</taxon>
        <taxon>Metazoa</taxon>
        <taxon>Ecdysozoa</taxon>
        <taxon>Arthropoda</taxon>
        <taxon>Hexapoda</taxon>
        <taxon>Insecta</taxon>
        <taxon>Pterygota</taxon>
        <taxon>Neoptera</taxon>
        <taxon>Endopterygota</taxon>
        <taxon>Diptera</taxon>
        <taxon>Nematocera</taxon>
        <taxon>Culicoidea</taxon>
        <taxon>Culicidae</taxon>
        <taxon>Culicinae</taxon>
        <taxon>Culicini</taxon>
        <taxon>Culex</taxon>
        <taxon>Culex</taxon>
    </lineage>
</organism>
<feature type="transmembrane region" description="Helical" evidence="1">
    <location>
        <begin position="102"/>
        <end position="123"/>
    </location>
</feature>
<dbReference type="AlphaFoldDB" id="A0A8D8CC55"/>
<keyword evidence="1" id="KW-1133">Transmembrane helix</keyword>
<dbReference type="EMBL" id="HBUE01111049">
    <property type="protein sequence ID" value="CAG6488875.1"/>
    <property type="molecule type" value="Transcribed_RNA"/>
</dbReference>
<protein>
    <submittedName>
        <fullName evidence="2">(northern house mosquito) hypothetical protein</fullName>
    </submittedName>
</protein>